<proteinExistence type="predicted"/>
<keyword evidence="1" id="KW-0175">Coiled coil</keyword>
<comment type="caution">
    <text evidence="2">The sequence shown here is derived from an EMBL/GenBank/DDBJ whole genome shotgun (WGS) entry which is preliminary data.</text>
</comment>
<name>A0ABS1M3U3_9NOCA</name>
<dbReference type="InterPro" id="IPR002514">
    <property type="entry name" value="Transposase_8"/>
</dbReference>
<dbReference type="Proteomes" id="UP000602198">
    <property type="component" value="Unassembled WGS sequence"/>
</dbReference>
<dbReference type="EMBL" id="JAERRJ010000004">
    <property type="protein sequence ID" value="MBL1075328.1"/>
    <property type="molecule type" value="Genomic_DNA"/>
</dbReference>
<organism evidence="2 3">
    <name type="scientific">Nocardia acididurans</name>
    <dbReference type="NCBI Taxonomy" id="2802282"/>
    <lineage>
        <taxon>Bacteria</taxon>
        <taxon>Bacillati</taxon>
        <taxon>Actinomycetota</taxon>
        <taxon>Actinomycetes</taxon>
        <taxon>Mycobacteriales</taxon>
        <taxon>Nocardiaceae</taxon>
        <taxon>Nocardia</taxon>
    </lineage>
</organism>
<reference evidence="2 3" key="1">
    <citation type="submission" date="2021-01" db="EMBL/GenBank/DDBJ databases">
        <title>WGS of actinomycetes isolated from Thailand.</title>
        <authorList>
            <person name="Thawai C."/>
        </authorList>
    </citation>
    <scope>NUCLEOTIDE SEQUENCE [LARGE SCALE GENOMIC DNA]</scope>
    <source>
        <strain evidence="2 3">LPG 2</strain>
    </source>
</reference>
<feature type="coiled-coil region" evidence="1">
    <location>
        <begin position="60"/>
        <end position="87"/>
    </location>
</feature>
<sequence>MAAPKKYSDDLRAQAVQLYQKSDPKPTMRHLAEQLGVHHEALRQWVRRAENNMSTLNDPTRKLAAENRRLRRRVEYLEQLVDVLRSARGRSPHTFGKTWS</sequence>
<dbReference type="SUPFAM" id="SSF46689">
    <property type="entry name" value="Homeodomain-like"/>
    <property type="match status" value="1"/>
</dbReference>
<protein>
    <submittedName>
        <fullName evidence="2">Transposase</fullName>
    </submittedName>
</protein>
<evidence type="ECO:0000313" key="3">
    <source>
        <dbReference type="Proteomes" id="UP000602198"/>
    </source>
</evidence>
<evidence type="ECO:0000256" key="1">
    <source>
        <dbReference type="SAM" id="Coils"/>
    </source>
</evidence>
<dbReference type="RefSeq" id="WP_201947187.1">
    <property type="nucleotide sequence ID" value="NZ_JAERRJ010000004.1"/>
</dbReference>
<gene>
    <name evidence="2" type="ORF">JK358_13080</name>
</gene>
<dbReference type="Gene3D" id="1.10.10.60">
    <property type="entry name" value="Homeodomain-like"/>
    <property type="match status" value="1"/>
</dbReference>
<keyword evidence="3" id="KW-1185">Reference proteome</keyword>
<dbReference type="Pfam" id="PF01527">
    <property type="entry name" value="HTH_Tnp_1"/>
    <property type="match status" value="1"/>
</dbReference>
<dbReference type="InterPro" id="IPR009057">
    <property type="entry name" value="Homeodomain-like_sf"/>
</dbReference>
<accession>A0ABS1M3U3</accession>
<evidence type="ECO:0000313" key="2">
    <source>
        <dbReference type="EMBL" id="MBL1075328.1"/>
    </source>
</evidence>